<evidence type="ECO:0000313" key="3">
    <source>
        <dbReference type="Proteomes" id="UP000253090"/>
    </source>
</evidence>
<dbReference type="Pfam" id="PF14808">
    <property type="entry name" value="TMEM164"/>
    <property type="match status" value="1"/>
</dbReference>
<keyword evidence="1" id="KW-0812">Transmembrane</keyword>
<organism evidence="2 3">
    <name type="scientific">Fontibacillus phaseoli</name>
    <dbReference type="NCBI Taxonomy" id="1416533"/>
    <lineage>
        <taxon>Bacteria</taxon>
        <taxon>Bacillati</taxon>
        <taxon>Bacillota</taxon>
        <taxon>Bacilli</taxon>
        <taxon>Bacillales</taxon>
        <taxon>Paenibacillaceae</taxon>
        <taxon>Fontibacillus</taxon>
    </lineage>
</organism>
<evidence type="ECO:0000313" key="2">
    <source>
        <dbReference type="EMBL" id="RCX20599.1"/>
    </source>
</evidence>
<feature type="transmembrane region" description="Helical" evidence="1">
    <location>
        <begin position="172"/>
        <end position="194"/>
    </location>
</feature>
<reference evidence="2 3" key="1">
    <citation type="submission" date="2018-07" db="EMBL/GenBank/DDBJ databases">
        <title>Genomic Encyclopedia of Type Strains, Phase III (KMG-III): the genomes of soil and plant-associated and newly described type strains.</title>
        <authorList>
            <person name="Whitman W."/>
        </authorList>
    </citation>
    <scope>NUCLEOTIDE SEQUENCE [LARGE SCALE GENOMIC DNA]</scope>
    <source>
        <strain evidence="2 3">CECT 8333</strain>
    </source>
</reference>
<keyword evidence="1" id="KW-0472">Membrane</keyword>
<protein>
    <submittedName>
        <fullName evidence="2">Putative integral membrane protein (TIGR02206 family)</fullName>
    </submittedName>
</protein>
<feature type="transmembrane region" description="Helical" evidence="1">
    <location>
        <begin position="137"/>
        <end position="156"/>
    </location>
</feature>
<name>A0A369BGB9_9BACL</name>
<feature type="transmembrane region" description="Helical" evidence="1">
    <location>
        <begin position="110"/>
        <end position="131"/>
    </location>
</feature>
<proteinExistence type="predicted"/>
<sequence length="262" mass="30142">MESISFFSSGQAPDFMLFSQAHLVWIGLLVAMILGLYWARNPIRERKGLRLAVRYGLLGILLVSEVGLNVWYWEQGVWNVRHTLPFELCSITLLLSIIMLWNRSRGLYEVLFFAGIGGALQAILTPNLAYGFPHFRFFQFFIAHSAIILASLYMTWMEQYRPTWKSIGKTMLFLNGLALAIGLLNYAIGANYMFLLHKPDTPSILDMLGPYPYYLLAEEGIALLLFIMMYAVFFVLTDKVKSRQARKTRRDQRTRKPGDYIS</sequence>
<comment type="caution">
    <text evidence="2">The sequence shown here is derived from an EMBL/GenBank/DDBJ whole genome shotgun (WGS) entry which is preliminary data.</text>
</comment>
<dbReference type="EMBL" id="QPJW01000003">
    <property type="protein sequence ID" value="RCX20599.1"/>
    <property type="molecule type" value="Genomic_DNA"/>
</dbReference>
<dbReference type="AlphaFoldDB" id="A0A369BGB9"/>
<dbReference type="Proteomes" id="UP000253090">
    <property type="component" value="Unassembled WGS sequence"/>
</dbReference>
<dbReference type="OrthoDB" id="9813172at2"/>
<gene>
    <name evidence="2" type="ORF">DFP94_103330</name>
</gene>
<feature type="transmembrane region" description="Helical" evidence="1">
    <location>
        <begin position="84"/>
        <end position="101"/>
    </location>
</feature>
<dbReference type="RefSeq" id="WP_114496659.1">
    <property type="nucleotide sequence ID" value="NZ_QPJW01000003.1"/>
</dbReference>
<feature type="transmembrane region" description="Helical" evidence="1">
    <location>
        <begin position="51"/>
        <end position="72"/>
    </location>
</feature>
<dbReference type="InterPro" id="IPR011737">
    <property type="entry name" value="CHP02206_TP0381"/>
</dbReference>
<dbReference type="NCBIfam" id="TIGR02206">
    <property type="entry name" value="intg_mem_TP0381"/>
    <property type="match status" value="1"/>
</dbReference>
<feature type="transmembrane region" description="Helical" evidence="1">
    <location>
        <begin position="20"/>
        <end position="39"/>
    </location>
</feature>
<keyword evidence="3" id="KW-1185">Reference proteome</keyword>
<keyword evidence="1" id="KW-1133">Transmembrane helix</keyword>
<evidence type="ECO:0000256" key="1">
    <source>
        <dbReference type="SAM" id="Phobius"/>
    </source>
</evidence>
<accession>A0A369BGB9</accession>
<feature type="transmembrane region" description="Helical" evidence="1">
    <location>
        <begin position="214"/>
        <end position="237"/>
    </location>
</feature>